<comment type="cofactor">
    <cofactor evidence="1">
        <name>a divalent metal cation</name>
        <dbReference type="ChEBI" id="CHEBI:60240"/>
    </cofactor>
</comment>
<dbReference type="InterPro" id="IPR027806">
    <property type="entry name" value="HARBI1_dom"/>
</dbReference>
<dbReference type="InterPro" id="IPR058353">
    <property type="entry name" value="DUF8040"/>
</dbReference>
<evidence type="ECO:0000256" key="6">
    <source>
        <dbReference type="ARBA" id="ARBA00022801"/>
    </source>
</evidence>
<dbReference type="Pfam" id="PF26138">
    <property type="entry name" value="DUF8040"/>
    <property type="match status" value="1"/>
</dbReference>
<dbReference type="GO" id="GO:0046872">
    <property type="term" value="F:metal ion binding"/>
    <property type="evidence" value="ECO:0007669"/>
    <property type="project" value="UniProtKB-KW"/>
</dbReference>
<organism evidence="10 11">
    <name type="scientific">Cyphomyrmex costatus</name>
    <dbReference type="NCBI Taxonomy" id="456900"/>
    <lineage>
        <taxon>Eukaryota</taxon>
        <taxon>Metazoa</taxon>
        <taxon>Ecdysozoa</taxon>
        <taxon>Arthropoda</taxon>
        <taxon>Hexapoda</taxon>
        <taxon>Insecta</taxon>
        <taxon>Pterygota</taxon>
        <taxon>Neoptera</taxon>
        <taxon>Endopterygota</taxon>
        <taxon>Hymenoptera</taxon>
        <taxon>Apocrita</taxon>
        <taxon>Aculeata</taxon>
        <taxon>Formicoidea</taxon>
        <taxon>Formicidae</taxon>
        <taxon>Myrmicinae</taxon>
        <taxon>Cyphomyrmex</taxon>
    </lineage>
</organism>
<comment type="subcellular location">
    <subcellularLocation>
        <location evidence="2">Nucleus</location>
    </subcellularLocation>
</comment>
<feature type="domain" description="DUF8040" evidence="9">
    <location>
        <begin position="47"/>
        <end position="129"/>
    </location>
</feature>
<evidence type="ECO:0000313" key="10">
    <source>
        <dbReference type="EMBL" id="KYN06192.1"/>
    </source>
</evidence>
<keyword evidence="5" id="KW-0479">Metal-binding</keyword>
<feature type="domain" description="DDE Tnp4" evidence="8">
    <location>
        <begin position="157"/>
        <end position="250"/>
    </location>
</feature>
<evidence type="ECO:0000256" key="5">
    <source>
        <dbReference type="ARBA" id="ARBA00022723"/>
    </source>
</evidence>
<keyword evidence="6" id="KW-0378">Hydrolase</keyword>
<name>A0A151IMM6_9HYME</name>
<evidence type="ECO:0000256" key="3">
    <source>
        <dbReference type="ARBA" id="ARBA00006958"/>
    </source>
</evidence>
<dbReference type="PANTHER" id="PTHR22930">
    <property type="match status" value="1"/>
</dbReference>
<keyword evidence="11" id="KW-1185">Reference proteome</keyword>
<dbReference type="Proteomes" id="UP000078542">
    <property type="component" value="Unassembled WGS sequence"/>
</dbReference>
<evidence type="ECO:0000256" key="7">
    <source>
        <dbReference type="ARBA" id="ARBA00023242"/>
    </source>
</evidence>
<evidence type="ECO:0000256" key="1">
    <source>
        <dbReference type="ARBA" id="ARBA00001968"/>
    </source>
</evidence>
<dbReference type="STRING" id="456900.A0A151IMM6"/>
<dbReference type="GO" id="GO:0016787">
    <property type="term" value="F:hydrolase activity"/>
    <property type="evidence" value="ECO:0007669"/>
    <property type="project" value="UniProtKB-KW"/>
</dbReference>
<keyword evidence="7" id="KW-0539">Nucleus</keyword>
<keyword evidence="4" id="KW-0540">Nuclease</keyword>
<protein>
    <submittedName>
        <fullName evidence="10">Uncharacterized protein</fullName>
    </submittedName>
</protein>
<accession>A0A151IMM6</accession>
<evidence type="ECO:0000256" key="4">
    <source>
        <dbReference type="ARBA" id="ARBA00022722"/>
    </source>
</evidence>
<dbReference type="Pfam" id="PF13359">
    <property type="entry name" value="DDE_Tnp_4"/>
    <property type="match status" value="1"/>
</dbReference>
<evidence type="ECO:0000259" key="9">
    <source>
        <dbReference type="Pfam" id="PF26138"/>
    </source>
</evidence>
<evidence type="ECO:0000256" key="2">
    <source>
        <dbReference type="ARBA" id="ARBA00004123"/>
    </source>
</evidence>
<comment type="similarity">
    <text evidence="3">Belongs to the HARBI1 family.</text>
</comment>
<evidence type="ECO:0000259" key="8">
    <source>
        <dbReference type="Pfam" id="PF13359"/>
    </source>
</evidence>
<dbReference type="PANTHER" id="PTHR22930:SF85">
    <property type="entry name" value="GH03217P-RELATED"/>
    <property type="match status" value="1"/>
</dbReference>
<sequence>MQGNNTKVLLMMLKDLKKINRSKRRFWMKTRSKHWWKIIVPNHFLNEDWIESFRMKRTTFQFICDELRSELCPATPFLVSREPLSVELKVAVTLYYLASCCEYRVVANIFGIHKTSVWRCLHNTVDAINKILLPKFLKMPDVNECARISAAYELVQIFHKTKLVNGVEIPYFLIGDPAYPLLPWLMKGYTKVTRLTPQEESFNVYLNSNRVDIERAFGRIKSRFRCLLKRIDLHYTSVPKVVIAFCVLHNILEFRNEPILPHWKESVESSENIFPQPLRNECRTYDYYNASNIRDALCNYMTQFPLRKSYQIT</sequence>
<evidence type="ECO:0000313" key="11">
    <source>
        <dbReference type="Proteomes" id="UP000078542"/>
    </source>
</evidence>
<dbReference type="GO" id="GO:0005634">
    <property type="term" value="C:nucleus"/>
    <property type="evidence" value="ECO:0007669"/>
    <property type="project" value="UniProtKB-SubCell"/>
</dbReference>
<dbReference type="InterPro" id="IPR045249">
    <property type="entry name" value="HARBI1-like"/>
</dbReference>
<reference evidence="10 11" key="1">
    <citation type="submission" date="2016-03" db="EMBL/GenBank/DDBJ databases">
        <title>Cyphomyrmex costatus WGS genome.</title>
        <authorList>
            <person name="Nygaard S."/>
            <person name="Hu H."/>
            <person name="Boomsma J."/>
            <person name="Zhang G."/>
        </authorList>
    </citation>
    <scope>NUCLEOTIDE SEQUENCE [LARGE SCALE GENOMIC DNA]</scope>
    <source>
        <strain evidence="10">MS0001</strain>
        <tissue evidence="10">Whole body</tissue>
    </source>
</reference>
<dbReference type="AlphaFoldDB" id="A0A151IMM6"/>
<proteinExistence type="inferred from homology"/>
<dbReference type="EMBL" id="KQ977034">
    <property type="protein sequence ID" value="KYN06192.1"/>
    <property type="molecule type" value="Genomic_DNA"/>
</dbReference>
<gene>
    <name evidence="10" type="ORF">ALC62_02865</name>
</gene>
<dbReference type="GO" id="GO:0004518">
    <property type="term" value="F:nuclease activity"/>
    <property type="evidence" value="ECO:0007669"/>
    <property type="project" value="UniProtKB-KW"/>
</dbReference>